<accession>A0A2C6Z5V1</accession>
<sequence>MPLDLNHGSGLVYGRESQPTADTTARVNAFVDAALVARNRRQRPRDYLGGSRVGEACARKLVYEVTHAPKDPDRDFDAGFLRVFDAGHQFEALTIRWLRQAGFDLRDRGADGEQFGFTAAGGRLRGHVDGVIVAGPEVGLRWPALWEHKALGQKSWADLVKRGVRLSKPVYFAQVQLYMAYLELEVALFTALNRDTLALHHEAVPFESDEAQRLSDRAVDILRAAEAGELPPRIAVHPDFHLCRFCSYAIRCWENSP</sequence>
<organism evidence="1 2">
    <name type="scientific">Teichococcus rhizosphaerae</name>
    <dbReference type="NCBI Taxonomy" id="1335062"/>
    <lineage>
        <taxon>Bacteria</taxon>
        <taxon>Pseudomonadati</taxon>
        <taxon>Pseudomonadota</taxon>
        <taxon>Alphaproteobacteria</taxon>
        <taxon>Acetobacterales</taxon>
        <taxon>Roseomonadaceae</taxon>
        <taxon>Roseomonas</taxon>
    </lineage>
</organism>
<comment type="caution">
    <text evidence="1">The sequence shown here is derived from an EMBL/GenBank/DDBJ whole genome shotgun (WGS) entry which is preliminary data.</text>
</comment>
<dbReference type="OrthoDB" id="1982at2"/>
<evidence type="ECO:0000313" key="2">
    <source>
        <dbReference type="Proteomes" id="UP000223527"/>
    </source>
</evidence>
<dbReference type="EMBL" id="PDNU01000035">
    <property type="protein sequence ID" value="PHK93861.1"/>
    <property type="molecule type" value="Genomic_DNA"/>
</dbReference>
<keyword evidence="2" id="KW-1185">Reference proteome</keyword>
<dbReference type="AlphaFoldDB" id="A0A2C6Z5V1"/>
<reference evidence="1 2" key="1">
    <citation type="submission" date="2017-10" db="EMBL/GenBank/DDBJ databases">
        <authorList>
            <person name="Banno H."/>
            <person name="Chua N.-H."/>
        </authorList>
    </citation>
    <scope>NUCLEOTIDE SEQUENCE [LARGE SCALE GENOMIC DNA]</scope>
    <source>
        <strain evidence="1 2">YW11</strain>
    </source>
</reference>
<dbReference type="Gene3D" id="3.90.320.10">
    <property type="match status" value="1"/>
</dbReference>
<dbReference type="Proteomes" id="UP000223527">
    <property type="component" value="Unassembled WGS sequence"/>
</dbReference>
<dbReference type="InterPro" id="IPR011604">
    <property type="entry name" value="PDDEXK-like_dom_sf"/>
</dbReference>
<protein>
    <recommendedName>
        <fullName evidence="3">PD-(D/E)XK endonuclease-like domain-containing protein</fullName>
    </recommendedName>
</protein>
<proteinExistence type="predicted"/>
<name>A0A2C6Z5V1_9PROT</name>
<evidence type="ECO:0008006" key="3">
    <source>
        <dbReference type="Google" id="ProtNLM"/>
    </source>
</evidence>
<evidence type="ECO:0000313" key="1">
    <source>
        <dbReference type="EMBL" id="PHK93861.1"/>
    </source>
</evidence>
<gene>
    <name evidence="1" type="ORF">CR162_16455</name>
</gene>
<dbReference type="RefSeq" id="WP_099096628.1">
    <property type="nucleotide sequence ID" value="NZ_PDNU01000035.1"/>
</dbReference>